<comment type="catalytic activity">
    <reaction evidence="17 18">
        <text>tRNA(Lys) + L-lysine + ATP = L-lysyl-tRNA(Lys) + AMP + diphosphate</text>
        <dbReference type="Rhea" id="RHEA:20792"/>
        <dbReference type="Rhea" id="RHEA-COMP:9696"/>
        <dbReference type="Rhea" id="RHEA-COMP:9697"/>
        <dbReference type="ChEBI" id="CHEBI:30616"/>
        <dbReference type="ChEBI" id="CHEBI:32551"/>
        <dbReference type="ChEBI" id="CHEBI:33019"/>
        <dbReference type="ChEBI" id="CHEBI:78442"/>
        <dbReference type="ChEBI" id="CHEBI:78529"/>
        <dbReference type="ChEBI" id="CHEBI:456215"/>
        <dbReference type="EC" id="6.1.1.6"/>
    </reaction>
</comment>
<evidence type="ECO:0000256" key="3">
    <source>
        <dbReference type="ARBA" id="ARBA00022598"/>
    </source>
</evidence>
<feature type="domain" description="Reverse transcriptase" evidence="21">
    <location>
        <begin position="6"/>
        <end position="185"/>
    </location>
</feature>
<dbReference type="InterPro" id="IPR043128">
    <property type="entry name" value="Rev_trsase/Diguanyl_cyclase"/>
</dbReference>
<dbReference type="PANTHER" id="PTHR42918">
    <property type="entry name" value="LYSYL-TRNA SYNTHETASE"/>
    <property type="match status" value="1"/>
</dbReference>
<dbReference type="InterPro" id="IPR016197">
    <property type="entry name" value="Chromo-like_dom_sf"/>
</dbReference>
<accession>A0A5N6N2Y5</accession>
<dbReference type="PROSITE" id="PS50862">
    <property type="entry name" value="AA_TRNA_LIGASE_II"/>
    <property type="match status" value="1"/>
</dbReference>
<gene>
    <name evidence="22" type="ORF">E3N88_24374</name>
</gene>
<dbReference type="InterPro" id="IPR006195">
    <property type="entry name" value="aa-tRNA-synth_II"/>
</dbReference>
<name>A0A5N6N2Y5_9ASTR</name>
<dbReference type="InterPro" id="IPR045864">
    <property type="entry name" value="aa-tRNA-synth_II/BPL/LPL"/>
</dbReference>
<dbReference type="HAMAP" id="MF_00252">
    <property type="entry name" value="Lys_tRNA_synth_class2"/>
    <property type="match status" value="1"/>
</dbReference>
<dbReference type="FunFam" id="3.10.10.10:FF:000007">
    <property type="entry name" value="Retrovirus-related Pol polyprotein from transposon 17.6-like Protein"/>
    <property type="match status" value="1"/>
</dbReference>
<dbReference type="InterPro" id="IPR004364">
    <property type="entry name" value="Aa-tRNA-synt_II"/>
</dbReference>
<dbReference type="Proteomes" id="UP000326396">
    <property type="component" value="Linkage Group LG3"/>
</dbReference>
<dbReference type="Gene3D" id="3.30.930.10">
    <property type="entry name" value="Bira Bifunctional Protein, Domain 2"/>
    <property type="match status" value="1"/>
</dbReference>
<comment type="similarity">
    <text evidence="1">Belongs to the class-II aminoacyl-tRNA synthetase family.</text>
</comment>
<keyword evidence="23" id="KW-1185">Reference proteome</keyword>
<comment type="caution">
    <text evidence="22">The sequence shown here is derived from an EMBL/GenBank/DDBJ whole genome shotgun (WGS) entry which is preliminary data.</text>
</comment>
<dbReference type="PROSITE" id="PS50878">
    <property type="entry name" value="RT_POL"/>
    <property type="match status" value="1"/>
</dbReference>
<dbReference type="Pfam" id="PF00078">
    <property type="entry name" value="RVT_1"/>
    <property type="match status" value="1"/>
</dbReference>
<evidence type="ECO:0000313" key="22">
    <source>
        <dbReference type="EMBL" id="KAD4384206.1"/>
    </source>
</evidence>
<keyword evidence="10" id="KW-0255">Endonuclease</keyword>
<evidence type="ECO:0000256" key="11">
    <source>
        <dbReference type="ARBA" id="ARBA00022801"/>
    </source>
</evidence>
<dbReference type="InterPro" id="IPR041588">
    <property type="entry name" value="Integrase_H2C2"/>
</dbReference>
<keyword evidence="4" id="KW-0645">Protease</keyword>
<keyword evidence="8" id="KW-0479">Metal-binding</keyword>
<dbReference type="FunFam" id="3.30.930.10:FF:000067">
    <property type="entry name" value="Lysine--tRNA ligase"/>
    <property type="match status" value="1"/>
</dbReference>
<evidence type="ECO:0000256" key="4">
    <source>
        <dbReference type="ARBA" id="ARBA00022670"/>
    </source>
</evidence>
<keyword evidence="3" id="KW-0436">Ligase</keyword>
<dbReference type="Gene3D" id="1.10.340.70">
    <property type="match status" value="1"/>
</dbReference>
<evidence type="ECO:0000256" key="6">
    <source>
        <dbReference type="ARBA" id="ARBA00022695"/>
    </source>
</evidence>
<evidence type="ECO:0000256" key="9">
    <source>
        <dbReference type="ARBA" id="ARBA00022741"/>
    </source>
</evidence>
<evidence type="ECO:0000256" key="10">
    <source>
        <dbReference type="ARBA" id="ARBA00022759"/>
    </source>
</evidence>
<evidence type="ECO:0000256" key="5">
    <source>
        <dbReference type="ARBA" id="ARBA00022679"/>
    </source>
</evidence>
<dbReference type="Pfam" id="PF17919">
    <property type="entry name" value="RT_RNaseH_2"/>
    <property type="match status" value="1"/>
</dbReference>
<dbReference type="SUPFAM" id="SSF56672">
    <property type="entry name" value="DNA/RNA polymerases"/>
    <property type="match status" value="1"/>
</dbReference>
<dbReference type="InterPro" id="IPR056924">
    <property type="entry name" value="SH3_Tf2-1"/>
</dbReference>
<dbReference type="SUPFAM" id="SSF55681">
    <property type="entry name" value="Class II aaRS and biotin synthetases"/>
    <property type="match status" value="1"/>
</dbReference>
<dbReference type="Gene3D" id="3.10.10.10">
    <property type="entry name" value="HIV Type 1 Reverse Transcriptase, subunit A, domain 1"/>
    <property type="match status" value="1"/>
</dbReference>
<keyword evidence="13" id="KW-0648">Protein biosynthesis</keyword>
<proteinExistence type="inferred from homology"/>
<protein>
    <recommendedName>
        <fullName evidence="2 18">Lysine--tRNA ligase</fullName>
        <ecNumber evidence="2 18">6.1.1.6</ecNumber>
    </recommendedName>
    <alternativeName>
        <fullName evidence="16 18">Lysyl-tRNA synthetase</fullName>
    </alternativeName>
</protein>
<dbReference type="Gene3D" id="2.40.50.140">
    <property type="entry name" value="Nucleic acid-binding proteins"/>
    <property type="match status" value="1"/>
</dbReference>
<dbReference type="EMBL" id="SZYD01000013">
    <property type="protein sequence ID" value="KAD4384206.1"/>
    <property type="molecule type" value="Genomic_DNA"/>
</dbReference>
<dbReference type="InterPro" id="IPR044136">
    <property type="entry name" value="Lys-tRNA-ligase_II_N"/>
</dbReference>
<dbReference type="InterPro" id="IPR041577">
    <property type="entry name" value="RT_RNaseH_2"/>
</dbReference>
<dbReference type="GO" id="GO:0000049">
    <property type="term" value="F:tRNA binding"/>
    <property type="evidence" value="ECO:0007669"/>
    <property type="project" value="TreeGrafter"/>
</dbReference>
<dbReference type="GO" id="GO:0006508">
    <property type="term" value="P:proteolysis"/>
    <property type="evidence" value="ECO:0007669"/>
    <property type="project" value="UniProtKB-KW"/>
</dbReference>
<evidence type="ECO:0000256" key="2">
    <source>
        <dbReference type="ARBA" id="ARBA00013166"/>
    </source>
</evidence>
<dbReference type="Pfam" id="PF01336">
    <property type="entry name" value="tRNA_anti-codon"/>
    <property type="match status" value="1"/>
</dbReference>
<evidence type="ECO:0000256" key="12">
    <source>
        <dbReference type="ARBA" id="ARBA00022840"/>
    </source>
</evidence>
<dbReference type="FunFam" id="1.10.340.70:FF:000001">
    <property type="entry name" value="Retrovirus-related Pol polyprotein from transposon gypsy-like Protein"/>
    <property type="match status" value="1"/>
</dbReference>
<dbReference type="OrthoDB" id="21243at2759"/>
<dbReference type="GO" id="GO:0004519">
    <property type="term" value="F:endonuclease activity"/>
    <property type="evidence" value="ECO:0007669"/>
    <property type="project" value="UniProtKB-KW"/>
</dbReference>
<dbReference type="GO" id="GO:0005524">
    <property type="term" value="F:ATP binding"/>
    <property type="evidence" value="ECO:0007669"/>
    <property type="project" value="UniProtKB-KW"/>
</dbReference>
<dbReference type="InterPro" id="IPR000477">
    <property type="entry name" value="RT_dom"/>
</dbReference>
<evidence type="ECO:0000256" key="1">
    <source>
        <dbReference type="ARBA" id="ARBA00008226"/>
    </source>
</evidence>
<dbReference type="GO" id="GO:0003964">
    <property type="term" value="F:RNA-directed DNA polymerase activity"/>
    <property type="evidence" value="ECO:0007669"/>
    <property type="project" value="UniProtKB-KW"/>
</dbReference>
<evidence type="ECO:0000256" key="16">
    <source>
        <dbReference type="ARBA" id="ARBA00030563"/>
    </source>
</evidence>
<dbReference type="GO" id="GO:0046872">
    <property type="term" value="F:metal ion binding"/>
    <property type="evidence" value="ECO:0007669"/>
    <property type="project" value="UniProtKB-KW"/>
</dbReference>
<dbReference type="SUPFAM" id="SSF50249">
    <property type="entry name" value="Nucleic acid-binding proteins"/>
    <property type="match status" value="1"/>
</dbReference>
<dbReference type="InterPro" id="IPR036397">
    <property type="entry name" value="RNaseH_sf"/>
</dbReference>
<dbReference type="Pfam" id="PF00152">
    <property type="entry name" value="tRNA-synt_2"/>
    <property type="match status" value="1"/>
</dbReference>
<evidence type="ECO:0000313" key="23">
    <source>
        <dbReference type="Proteomes" id="UP000326396"/>
    </source>
</evidence>
<organism evidence="22 23">
    <name type="scientific">Mikania micrantha</name>
    <name type="common">bitter vine</name>
    <dbReference type="NCBI Taxonomy" id="192012"/>
    <lineage>
        <taxon>Eukaryota</taxon>
        <taxon>Viridiplantae</taxon>
        <taxon>Streptophyta</taxon>
        <taxon>Embryophyta</taxon>
        <taxon>Tracheophyta</taxon>
        <taxon>Spermatophyta</taxon>
        <taxon>Magnoliopsida</taxon>
        <taxon>eudicotyledons</taxon>
        <taxon>Gunneridae</taxon>
        <taxon>Pentapetalae</taxon>
        <taxon>asterids</taxon>
        <taxon>campanulids</taxon>
        <taxon>Asterales</taxon>
        <taxon>Asteraceae</taxon>
        <taxon>Asteroideae</taxon>
        <taxon>Heliantheae alliance</taxon>
        <taxon>Eupatorieae</taxon>
        <taxon>Mikania</taxon>
    </lineage>
</organism>
<evidence type="ECO:0000259" key="20">
    <source>
        <dbReference type="PROSITE" id="PS50862"/>
    </source>
</evidence>
<dbReference type="GO" id="GO:0005739">
    <property type="term" value="C:mitochondrion"/>
    <property type="evidence" value="ECO:0007669"/>
    <property type="project" value="TreeGrafter"/>
</dbReference>
<evidence type="ECO:0000256" key="19">
    <source>
        <dbReference type="SAM" id="MobiDB-lite"/>
    </source>
</evidence>
<evidence type="ECO:0000256" key="7">
    <source>
        <dbReference type="ARBA" id="ARBA00022722"/>
    </source>
</evidence>
<dbReference type="InterPro" id="IPR002313">
    <property type="entry name" value="Lys-tRNA-ligase_II"/>
</dbReference>
<dbReference type="NCBIfam" id="NF001756">
    <property type="entry name" value="PRK00484.1"/>
    <property type="match status" value="1"/>
</dbReference>
<evidence type="ECO:0000256" key="15">
    <source>
        <dbReference type="ARBA" id="ARBA00023146"/>
    </source>
</evidence>
<evidence type="ECO:0000256" key="8">
    <source>
        <dbReference type="ARBA" id="ARBA00022723"/>
    </source>
</evidence>
<dbReference type="FunFam" id="3.30.70.270:FF:000020">
    <property type="entry name" value="Transposon Tf2-6 polyprotein-like Protein"/>
    <property type="match status" value="1"/>
</dbReference>
<evidence type="ECO:0000256" key="18">
    <source>
        <dbReference type="RuleBase" id="RU003748"/>
    </source>
</evidence>
<dbReference type="CDD" id="cd04322">
    <property type="entry name" value="LysRS_N"/>
    <property type="match status" value="1"/>
</dbReference>
<dbReference type="EC" id="6.1.1.6" evidence="2 18"/>
<dbReference type="InterPro" id="IPR018149">
    <property type="entry name" value="Lys-tRNA-synth_II_C"/>
</dbReference>
<dbReference type="CDD" id="cd09274">
    <property type="entry name" value="RNase_HI_RT_Ty3"/>
    <property type="match status" value="1"/>
</dbReference>
<dbReference type="SUPFAM" id="SSF53098">
    <property type="entry name" value="Ribonuclease H-like"/>
    <property type="match status" value="1"/>
</dbReference>
<keyword evidence="7" id="KW-0540">Nuclease</keyword>
<dbReference type="CDD" id="cd00775">
    <property type="entry name" value="LysRS_core"/>
    <property type="match status" value="1"/>
</dbReference>
<dbReference type="PRINTS" id="PR00982">
    <property type="entry name" value="TRNASYNTHLYS"/>
</dbReference>
<evidence type="ECO:0000256" key="14">
    <source>
        <dbReference type="ARBA" id="ARBA00022918"/>
    </source>
</evidence>
<keyword evidence="14" id="KW-0695">RNA-directed DNA polymerase</keyword>
<evidence type="ECO:0000256" key="17">
    <source>
        <dbReference type="ARBA" id="ARBA00048573"/>
    </source>
</evidence>
<dbReference type="SUPFAM" id="SSF54160">
    <property type="entry name" value="Chromo domain-like"/>
    <property type="match status" value="1"/>
</dbReference>
<feature type="domain" description="Aminoacyl-transfer RNA synthetases class-II family profile" evidence="20">
    <location>
        <begin position="1073"/>
        <end position="1413"/>
    </location>
</feature>
<dbReference type="NCBIfam" id="TIGR00499">
    <property type="entry name" value="lysS_bact"/>
    <property type="match status" value="1"/>
</dbReference>
<feature type="compositionally biased region" description="Basic and acidic residues" evidence="19">
    <location>
        <begin position="1340"/>
        <end position="1352"/>
    </location>
</feature>
<dbReference type="FunFam" id="2.40.50.140:FF:000024">
    <property type="entry name" value="Lysine--tRNA ligase"/>
    <property type="match status" value="1"/>
</dbReference>
<keyword evidence="15" id="KW-0030">Aminoacyl-tRNA synthetase</keyword>
<dbReference type="Pfam" id="PF17921">
    <property type="entry name" value="Integrase_H2C2"/>
    <property type="match status" value="1"/>
</dbReference>
<dbReference type="GO" id="GO:0005829">
    <property type="term" value="C:cytosol"/>
    <property type="evidence" value="ECO:0007669"/>
    <property type="project" value="TreeGrafter"/>
</dbReference>
<dbReference type="InterPro" id="IPR004365">
    <property type="entry name" value="NA-bd_OB_tRNA"/>
</dbReference>
<dbReference type="GO" id="GO:0008233">
    <property type="term" value="F:peptidase activity"/>
    <property type="evidence" value="ECO:0007669"/>
    <property type="project" value="UniProtKB-KW"/>
</dbReference>
<dbReference type="PANTHER" id="PTHR42918:SF15">
    <property type="entry name" value="LYSINE--TRNA LIGASE, CHLOROPLASTIC_MITOCHONDRIAL"/>
    <property type="match status" value="1"/>
</dbReference>
<keyword evidence="9" id="KW-0547">Nucleotide-binding</keyword>
<reference evidence="22 23" key="1">
    <citation type="submission" date="2019-05" db="EMBL/GenBank/DDBJ databases">
        <title>Mikania micrantha, genome provides insights into the molecular mechanism of rapid growth.</title>
        <authorList>
            <person name="Liu B."/>
        </authorList>
    </citation>
    <scope>NUCLEOTIDE SEQUENCE [LARGE SCALE GENOMIC DNA]</scope>
    <source>
        <strain evidence="22">NLD-2019</strain>
        <tissue evidence="22">Leaf</tissue>
    </source>
</reference>
<dbReference type="InterPro" id="IPR012340">
    <property type="entry name" value="NA-bd_OB-fold"/>
</dbReference>
<dbReference type="InterPro" id="IPR012337">
    <property type="entry name" value="RNaseH-like_sf"/>
</dbReference>
<keyword evidence="12" id="KW-0067">ATP-binding</keyword>
<keyword evidence="11" id="KW-0378">Hydrolase</keyword>
<dbReference type="GO" id="GO:0006430">
    <property type="term" value="P:lysyl-tRNA aminoacylation"/>
    <property type="evidence" value="ECO:0007669"/>
    <property type="project" value="InterPro"/>
</dbReference>
<dbReference type="Pfam" id="PF24626">
    <property type="entry name" value="SH3_Tf2-1"/>
    <property type="match status" value="1"/>
</dbReference>
<dbReference type="Gene3D" id="3.30.70.270">
    <property type="match status" value="2"/>
</dbReference>
<sequence length="1419" mass="160455">MTAELKEAGIIRDSQSDFAAPVVLVKQKDGQWRMCMDYRRLNDITVKNKFPIPLIEELLDELGQAAVFSKLDLRLGYHQVRMCAYDVHKTAFRTHEGHFEFLVMPFGLTNAPAMFQELMNHVFKPLLRKSVLVFFDDILVFSKDVAAHVLHLQQVLEILRKHQLYAKRSKCIFGGSAVEYLGYIISEKRVHTDPKKVEAIQSWPVPINIKQLRGFLGLAGYYRRFIRAFGVVAKPLTELLKKDSFNWNENAQLAFEKLKQALSSAPVLGLPDFSKIFVVETDASNLGLGAVLMQDNHPIAFISKALCPKQQTFSVYEKELLAILMAVKHWHYYLIAAHFIIRTDQQSLKYLLSQKVTTPLQHTWLAKLMNYDYEIVYKQGKENVAADALSRVQGGVLFNLNISSVDPVLLLRIQESYLNDVDLSSIIQSCISNTNQGRYSWDGNTLKRKSKIVVGNNSLLRNDILQLFHNSAMGGHSGIHATYQRIRSVFYWKGMSKHVRVFVRNCDVCMRAKSENVAAPGLLQPLPIPTMIFADISMDFIGGLPKSMGKDTIFVVVDRLTKYCHLMALSHPFSVVDVAQVFLDQVYRLHVFHPQTDGQTEVVNRCIEGYLRCMMTPFRALYGYEAPVHVPYVPGDVQEAAVDVFLRNREDTIHLLRAAIVKAQNKMKQQSDKHRSERQLEVGTWAYLRLKPYMQNTARVLKHSKLTPKYFGPFLIVEKIGSVAYRLDLPSDIQIHPTFHVSLLKPAKGPPTKIIPVPNDSRFHHYPVAELDCRMVKRRNRAAVQVLVQWSNLPAADATWEFLDELQLRFPDVLPWGQENEITMEALKVWSSRPLRHFFQLASSSSLPPSKSYIPSTVIRCCSSSSSSAAAAAGTATAAVPKVAGRGRRSPAASNATSTSDRDAVRAIRLKKVDELRSKGLEPYAYKWDRTHTANQLQDIYKHLENGEESNNENDQVSISGRIVARRAFGKLAFLTLRDDSGTIQLYCEKERLANDQFEQLKSLVDIGDILGASGSIKRTEKGELSVCVDSFLILTKSLLPLPDKFHGLTDVDKRYRQRYVDMIANPEVADVFRKRAKIVSVIRQTVESVGFIEVDTPVLQGAAGGAEARPFITHHNSLGRDLYLRIATELHLKRMLVGGFEKVYEIGRIFRNEGISTRHNPEFTTIEIYEAYSDYESMMNMAEEIVTQCALSVNGKLIVDYQGVEINLERPWRRETMHNLVKEATGIDFIELGNDLNAVKEATFNALNMSPNNQDRHLIEACSSVGHVLNEVFEMVVEPTLVQPTFVLDYPVEVSPLAKPHRRHAGLTERFELFICGRELGNAFSELTDPLDQRGRLEEQVKQHNQKKEAATSKPSDTKDDDDVSYEVTLDEDFLTALEYGMPPASGMGLGIDRLVMLLTNSASIRDVIAFPVLKIQQ</sequence>
<dbReference type="CDD" id="cd01647">
    <property type="entry name" value="RT_LTR"/>
    <property type="match status" value="1"/>
</dbReference>
<keyword evidence="6" id="KW-0548">Nucleotidyltransferase</keyword>
<feature type="region of interest" description="Disordered" evidence="19">
    <location>
        <begin position="877"/>
        <end position="901"/>
    </location>
</feature>
<feature type="region of interest" description="Disordered" evidence="19">
    <location>
        <begin position="1340"/>
        <end position="1364"/>
    </location>
</feature>
<keyword evidence="5" id="KW-0808">Transferase</keyword>
<dbReference type="GO" id="GO:0004824">
    <property type="term" value="F:lysine-tRNA ligase activity"/>
    <property type="evidence" value="ECO:0007669"/>
    <property type="project" value="UniProtKB-EC"/>
</dbReference>
<evidence type="ECO:0000256" key="13">
    <source>
        <dbReference type="ARBA" id="ARBA00022917"/>
    </source>
</evidence>
<dbReference type="Gene3D" id="3.30.420.10">
    <property type="entry name" value="Ribonuclease H-like superfamily/Ribonuclease H"/>
    <property type="match status" value="1"/>
</dbReference>
<evidence type="ECO:0000259" key="21">
    <source>
        <dbReference type="PROSITE" id="PS50878"/>
    </source>
</evidence>
<dbReference type="InterPro" id="IPR043502">
    <property type="entry name" value="DNA/RNA_pol_sf"/>
</dbReference>